<reference evidence="1" key="1">
    <citation type="submission" date="2018-05" db="EMBL/GenBank/DDBJ databases">
        <authorList>
            <person name="Lanie J.A."/>
            <person name="Ng W.-L."/>
            <person name="Kazmierczak K.M."/>
            <person name="Andrzejewski T.M."/>
            <person name="Davidsen T.M."/>
            <person name="Wayne K.J."/>
            <person name="Tettelin H."/>
            <person name="Glass J.I."/>
            <person name="Rusch D."/>
            <person name="Podicherti R."/>
            <person name="Tsui H.-C.T."/>
            <person name="Winkler M.E."/>
        </authorList>
    </citation>
    <scope>NUCLEOTIDE SEQUENCE</scope>
</reference>
<accession>A0A383AX11</accession>
<protein>
    <submittedName>
        <fullName evidence="1">Uncharacterized protein</fullName>
    </submittedName>
</protein>
<organism evidence="1">
    <name type="scientific">marine metagenome</name>
    <dbReference type="NCBI Taxonomy" id="408172"/>
    <lineage>
        <taxon>unclassified sequences</taxon>
        <taxon>metagenomes</taxon>
        <taxon>ecological metagenomes</taxon>
    </lineage>
</organism>
<dbReference type="EMBL" id="UINC01195532">
    <property type="protein sequence ID" value="SVE12141.1"/>
    <property type="molecule type" value="Genomic_DNA"/>
</dbReference>
<sequence length="37" mass="4166">KTEILSLDGEQLAVASVTLMIIPEHQKMKYGIVDHKE</sequence>
<dbReference type="AlphaFoldDB" id="A0A383AX11"/>
<evidence type="ECO:0000313" key="1">
    <source>
        <dbReference type="EMBL" id="SVE12141.1"/>
    </source>
</evidence>
<feature type="non-terminal residue" evidence="1">
    <location>
        <position position="1"/>
    </location>
</feature>
<name>A0A383AX11_9ZZZZ</name>
<proteinExistence type="predicted"/>
<gene>
    <name evidence="1" type="ORF">METZ01_LOCUS464995</name>
</gene>